<dbReference type="EMBL" id="CP017708">
    <property type="protein sequence ID" value="AOY82342.1"/>
    <property type="molecule type" value="Genomic_DNA"/>
</dbReference>
<dbReference type="PANTHER" id="PTHR44520">
    <property type="entry name" value="RESPONSE REGULATOR RCP1-RELATED"/>
    <property type="match status" value="1"/>
</dbReference>
<keyword evidence="1" id="KW-0597">Phosphoprotein</keyword>
<dbReference type="Gene3D" id="3.40.50.2300">
    <property type="match status" value="1"/>
</dbReference>
<proteinExistence type="predicted"/>
<dbReference type="PANTHER" id="PTHR44520:SF2">
    <property type="entry name" value="RESPONSE REGULATOR RCP1"/>
    <property type="match status" value="1"/>
</dbReference>
<sequence>MADDDPDDCLLAREALLESQLTDKLYFVSDGEELMDYLYHRGKHRQASMSPRPNLILLDLNMPKKDGREALREIRADPKLRAIPVVVLTTSKAEDDIYHSYNLGANSFIVKPVTYSSLIEVMQTLKKYWLDIAELPPEGNRLP</sequence>
<gene>
    <name evidence="3" type="ORF">BJP36_22980</name>
</gene>
<name>A0A1D9G3X4_MOOP1</name>
<dbReference type="SUPFAM" id="SSF52172">
    <property type="entry name" value="CheY-like"/>
    <property type="match status" value="1"/>
</dbReference>
<evidence type="ECO:0000256" key="1">
    <source>
        <dbReference type="PROSITE-ProRule" id="PRU00169"/>
    </source>
</evidence>
<dbReference type="SMART" id="SM00448">
    <property type="entry name" value="REC"/>
    <property type="match status" value="1"/>
</dbReference>
<accession>A0A1D9G3X4</accession>
<dbReference type="InterPro" id="IPR011006">
    <property type="entry name" value="CheY-like_superfamily"/>
</dbReference>
<dbReference type="AlphaFoldDB" id="A0A1D9G3X4"/>
<evidence type="ECO:0000313" key="4">
    <source>
        <dbReference type="Proteomes" id="UP000176944"/>
    </source>
</evidence>
<dbReference type="InterPro" id="IPR052893">
    <property type="entry name" value="TCS_response_regulator"/>
</dbReference>
<protein>
    <submittedName>
        <fullName evidence="3">Response regulator</fullName>
    </submittedName>
</protein>
<feature type="modified residue" description="4-aspartylphosphate" evidence="1">
    <location>
        <position position="59"/>
    </location>
</feature>
<feature type="domain" description="Response regulatory" evidence="2">
    <location>
        <begin position="1"/>
        <end position="126"/>
    </location>
</feature>
<evidence type="ECO:0000313" key="3">
    <source>
        <dbReference type="EMBL" id="AOY82342.1"/>
    </source>
</evidence>
<dbReference type="Pfam" id="PF00072">
    <property type="entry name" value="Response_reg"/>
    <property type="match status" value="1"/>
</dbReference>
<dbReference type="Proteomes" id="UP000176944">
    <property type="component" value="Chromosome"/>
</dbReference>
<dbReference type="InterPro" id="IPR001789">
    <property type="entry name" value="Sig_transdc_resp-reg_receiver"/>
</dbReference>
<evidence type="ECO:0000259" key="2">
    <source>
        <dbReference type="PROSITE" id="PS50110"/>
    </source>
</evidence>
<dbReference type="CDD" id="cd17557">
    <property type="entry name" value="REC_Rcp-like"/>
    <property type="match status" value="1"/>
</dbReference>
<organism evidence="3 4">
    <name type="scientific">Moorena producens (strain JHB)</name>
    <dbReference type="NCBI Taxonomy" id="1454205"/>
    <lineage>
        <taxon>Bacteria</taxon>
        <taxon>Bacillati</taxon>
        <taxon>Cyanobacteriota</taxon>
        <taxon>Cyanophyceae</taxon>
        <taxon>Coleofasciculales</taxon>
        <taxon>Coleofasciculaceae</taxon>
        <taxon>Moorena</taxon>
    </lineage>
</organism>
<reference evidence="4" key="1">
    <citation type="submission" date="2016-10" db="EMBL/GenBank/DDBJ databases">
        <title>Comparative genomics uncovers the prolific and rare metabolic potential of the cyanobacterial genus Moorea.</title>
        <authorList>
            <person name="Leao T."/>
            <person name="Castelao G."/>
            <person name="Korobeynikov A."/>
            <person name="Monroe E.A."/>
            <person name="Podell S."/>
            <person name="Glukhov E."/>
            <person name="Allen E."/>
            <person name="Gerwick W.H."/>
            <person name="Gerwick L."/>
        </authorList>
    </citation>
    <scope>NUCLEOTIDE SEQUENCE [LARGE SCALE GENOMIC DNA]</scope>
    <source>
        <strain evidence="4">JHB</strain>
    </source>
</reference>
<dbReference type="GO" id="GO:0000160">
    <property type="term" value="P:phosphorelay signal transduction system"/>
    <property type="evidence" value="ECO:0007669"/>
    <property type="project" value="InterPro"/>
</dbReference>
<dbReference type="PROSITE" id="PS50110">
    <property type="entry name" value="RESPONSE_REGULATORY"/>
    <property type="match status" value="1"/>
</dbReference>